<feature type="region of interest" description="Disordered" evidence="2">
    <location>
        <begin position="111"/>
        <end position="165"/>
    </location>
</feature>
<dbReference type="InterPro" id="IPR000198">
    <property type="entry name" value="RhoGAP_dom"/>
</dbReference>
<reference evidence="4 5" key="1">
    <citation type="submission" date="2023-03" db="EMBL/GenBank/DDBJ databases">
        <title>Genome insight into feeding habits of ladybird beetles.</title>
        <authorList>
            <person name="Li H.-S."/>
            <person name="Huang Y.-H."/>
            <person name="Pang H."/>
        </authorList>
    </citation>
    <scope>NUCLEOTIDE SEQUENCE [LARGE SCALE GENOMIC DNA]</scope>
    <source>
        <strain evidence="4">SYSU_2023b</strain>
        <tissue evidence="4">Whole body</tissue>
    </source>
</reference>
<name>A0AAW1V2F5_9CUCU</name>
<dbReference type="GO" id="GO:0007165">
    <property type="term" value="P:signal transduction"/>
    <property type="evidence" value="ECO:0007669"/>
    <property type="project" value="InterPro"/>
</dbReference>
<feature type="compositionally biased region" description="Polar residues" evidence="2">
    <location>
        <begin position="576"/>
        <end position="589"/>
    </location>
</feature>
<dbReference type="GO" id="GO:0030833">
    <property type="term" value="P:regulation of actin filament polymerization"/>
    <property type="evidence" value="ECO:0007669"/>
    <property type="project" value="TreeGrafter"/>
</dbReference>
<dbReference type="GO" id="GO:0005737">
    <property type="term" value="C:cytoplasm"/>
    <property type="evidence" value="ECO:0007669"/>
    <property type="project" value="TreeGrafter"/>
</dbReference>
<dbReference type="SMART" id="SM00324">
    <property type="entry name" value="RhoGAP"/>
    <property type="match status" value="1"/>
</dbReference>
<keyword evidence="5" id="KW-1185">Reference proteome</keyword>
<feature type="region of interest" description="Disordered" evidence="2">
    <location>
        <begin position="561"/>
        <end position="595"/>
    </location>
</feature>
<protein>
    <recommendedName>
        <fullName evidence="3">Rho-GAP domain-containing protein</fullName>
    </recommendedName>
</protein>
<dbReference type="PANTHER" id="PTHR14963">
    <property type="entry name" value="RHO GTPASE ACTIVATING PROTEIN 18,19-RELATED"/>
    <property type="match status" value="1"/>
</dbReference>
<dbReference type="Proteomes" id="UP001431783">
    <property type="component" value="Unassembled WGS sequence"/>
</dbReference>
<evidence type="ECO:0000313" key="5">
    <source>
        <dbReference type="Proteomes" id="UP001431783"/>
    </source>
</evidence>
<evidence type="ECO:0000256" key="2">
    <source>
        <dbReference type="SAM" id="MobiDB-lite"/>
    </source>
</evidence>
<sequence length="595" mass="68252">MESEEALKYFINEVRDAPNRVVYSDERVLNEVEQAAEFLNKAGLTDLSKLYQEGKEIPDRLVKDSLSYRRLTQKQAETIKLRIRTLNKTVRSKQPRRKRQDIREVTWKIEDDKERSRSVDSHNSTDTPNEDITSDEDSAHMPSITLPLSPLNQKPKQKNLKGPISREKNKFGIIKDKGSDVANLGSENVVLKGYHIISENGTPPMRERSGSDPTRDIRQKIQDDVIPSVYPKIKVSKCVSAFTSTENGQQELLSFEGMVKENLESMTKEKDHDKMNWDYMDESGVCEEDLSDEDYQYLQPILYVELIAILDQYNIAYLKRKSTNKNKGGNVFGVNLSSLIMRDMTADSTMIPEIFLSLIGELNNRVKEDGILRIACQKQKLETLCNEIELNFYNNRSIVAKLMKEATAHELTGVLKRLLRDLPDPIFTVELCDMFYKTSLITGSDDTLKALNLLVLLLPVQHRRTFKLLIDFLLNVAKHEKYNRMNLHNVAMISAPSFFPPRFLLPKDSKINIKDMSKEELVKQINGAAVCCSIMESLLKTGDKLWIVPNYLARQALQAQKRAHQKREMPGKLKLTRSTTQYDPSTKSNPKLKKY</sequence>
<feature type="domain" description="Rho-GAP" evidence="3">
    <location>
        <begin position="334"/>
        <end position="546"/>
    </location>
</feature>
<feature type="compositionally biased region" description="Basic and acidic residues" evidence="2">
    <location>
        <begin position="111"/>
        <end position="120"/>
    </location>
</feature>
<comment type="caution">
    <text evidence="4">The sequence shown here is derived from an EMBL/GenBank/DDBJ whole genome shotgun (WGS) entry which is preliminary data.</text>
</comment>
<evidence type="ECO:0000259" key="3">
    <source>
        <dbReference type="PROSITE" id="PS50238"/>
    </source>
</evidence>
<keyword evidence="1" id="KW-0343">GTPase activation</keyword>
<dbReference type="PANTHER" id="PTHR14963:SF1">
    <property type="entry name" value="RHO GTPASE-ACTIVATING PROTEIN CONUNDRUM"/>
    <property type="match status" value="1"/>
</dbReference>
<evidence type="ECO:0000256" key="1">
    <source>
        <dbReference type="ARBA" id="ARBA00022468"/>
    </source>
</evidence>
<dbReference type="GO" id="GO:0051056">
    <property type="term" value="P:regulation of small GTPase mediated signal transduction"/>
    <property type="evidence" value="ECO:0007669"/>
    <property type="project" value="TreeGrafter"/>
</dbReference>
<dbReference type="Pfam" id="PF00620">
    <property type="entry name" value="RhoGAP"/>
    <property type="match status" value="1"/>
</dbReference>
<gene>
    <name evidence="4" type="ORF">WA026_008688</name>
</gene>
<dbReference type="Gene3D" id="1.10.555.10">
    <property type="entry name" value="Rho GTPase activation protein"/>
    <property type="match status" value="1"/>
</dbReference>
<evidence type="ECO:0000313" key="4">
    <source>
        <dbReference type="EMBL" id="KAK9889886.1"/>
    </source>
</evidence>
<dbReference type="PROSITE" id="PS50238">
    <property type="entry name" value="RHOGAP"/>
    <property type="match status" value="1"/>
</dbReference>
<organism evidence="4 5">
    <name type="scientific">Henosepilachna vigintioctopunctata</name>
    <dbReference type="NCBI Taxonomy" id="420089"/>
    <lineage>
        <taxon>Eukaryota</taxon>
        <taxon>Metazoa</taxon>
        <taxon>Ecdysozoa</taxon>
        <taxon>Arthropoda</taxon>
        <taxon>Hexapoda</taxon>
        <taxon>Insecta</taxon>
        <taxon>Pterygota</taxon>
        <taxon>Neoptera</taxon>
        <taxon>Endopterygota</taxon>
        <taxon>Coleoptera</taxon>
        <taxon>Polyphaga</taxon>
        <taxon>Cucujiformia</taxon>
        <taxon>Coccinelloidea</taxon>
        <taxon>Coccinellidae</taxon>
        <taxon>Epilachninae</taxon>
        <taxon>Epilachnini</taxon>
        <taxon>Henosepilachna</taxon>
    </lineage>
</organism>
<dbReference type="SUPFAM" id="SSF48350">
    <property type="entry name" value="GTPase activation domain, GAP"/>
    <property type="match status" value="1"/>
</dbReference>
<dbReference type="InterPro" id="IPR008936">
    <property type="entry name" value="Rho_GTPase_activation_prot"/>
</dbReference>
<proteinExistence type="predicted"/>
<dbReference type="EMBL" id="JARQZJ010000124">
    <property type="protein sequence ID" value="KAK9889886.1"/>
    <property type="molecule type" value="Genomic_DNA"/>
</dbReference>
<dbReference type="AlphaFoldDB" id="A0AAW1V2F5"/>
<dbReference type="GO" id="GO:0005096">
    <property type="term" value="F:GTPase activator activity"/>
    <property type="evidence" value="ECO:0007669"/>
    <property type="project" value="UniProtKB-KW"/>
</dbReference>
<accession>A0AAW1V2F5</accession>